<accession>A0ABS5V4I9</accession>
<organism evidence="2 3">
    <name type="scientific">Shewanella jiangmenensis</name>
    <dbReference type="NCBI Taxonomy" id="2837387"/>
    <lineage>
        <taxon>Bacteria</taxon>
        <taxon>Pseudomonadati</taxon>
        <taxon>Pseudomonadota</taxon>
        <taxon>Gammaproteobacteria</taxon>
        <taxon>Alteromonadales</taxon>
        <taxon>Shewanellaceae</taxon>
        <taxon>Shewanella</taxon>
    </lineage>
</organism>
<gene>
    <name evidence="2" type="ORF">KJI95_09410</name>
</gene>
<dbReference type="InterPro" id="IPR016035">
    <property type="entry name" value="Acyl_Trfase/lysoPLipase"/>
</dbReference>
<feature type="domain" description="Malonyl-CoA:ACP transacylase (MAT)" evidence="1">
    <location>
        <begin position="283"/>
        <end position="607"/>
    </location>
</feature>
<dbReference type="PANTHER" id="PTHR43074:SF1">
    <property type="entry name" value="BETA-KETOACYL SYNTHASE FAMILY PROTEIN-RELATED"/>
    <property type="match status" value="1"/>
</dbReference>
<name>A0ABS5V4I9_9GAMM</name>
<keyword evidence="3" id="KW-1185">Reference proteome</keyword>
<dbReference type="NCBIfam" id="TIGR02816">
    <property type="entry name" value="pfaB_fam"/>
    <property type="match status" value="1"/>
</dbReference>
<comment type="caution">
    <text evidence="2">The sequence shown here is derived from an EMBL/GenBank/DDBJ whole genome shotgun (WGS) entry which is preliminary data.</text>
</comment>
<dbReference type="InterPro" id="IPR001227">
    <property type="entry name" value="Ac_transferase_dom_sf"/>
</dbReference>
<evidence type="ECO:0000313" key="2">
    <source>
        <dbReference type="EMBL" id="MBT1444737.1"/>
    </source>
</evidence>
<dbReference type="Proteomes" id="UP001195903">
    <property type="component" value="Unassembled WGS sequence"/>
</dbReference>
<dbReference type="SUPFAM" id="SSF52151">
    <property type="entry name" value="FabD/lysophospholipase-like"/>
    <property type="match status" value="1"/>
</dbReference>
<sequence>MSTKPRQPQTPAPLRLALCRTSAAFSRTACLSDAQMANADWPALLAQASQGPLRLGAKGEWLLLPALDAAKAHLHPLALLQGYARGANAIHEALIQAGRSPADAEILFERPGIDTVIEHAEKLAGRTHPVYGGYWSHPRYQARVLALVGAGDGGENQTLVLTQGSARIGAALNGGALPWLLPLALPGGDWSAVQRRLTQIQAELNAIKSDEALAALVQQAFDDMTPGCRAIVLIGADAKSLVAEAASLSWRLAESLRDDIELSTPAGSVFSPSPSGPAGLAFVYPGVGTASSEMLADMHLYFPAQFDALDQDCRQHGLSGLDGVLLPRELGDDPRLAELAVAGVGASVLMTRILEGELGIKPALCLGYSMGEAAMIAARGLWQDPFAMVGDTLKSELFADGISGKLEAVRAHWQLGRSSELNWKSLVLRLNASEIRAHLSAFPKVAIAISQGPSTVLSGSDTELKRLVKELGKRGLDTKLVTAMHTPAAQSMQGALAQFYQRPMSAPLPKDLPQLLSAGAERLTPDSDAIANAIAATFANELKFDELIVRAYKAGGRIFAEVGAGREASCIVQAIGDDKLMRLTAQPSDGQQGKALQKLLARLIAHSIPMNLSRLRPAAAARPAQETTP</sequence>
<evidence type="ECO:0000313" key="3">
    <source>
        <dbReference type="Proteomes" id="UP001195903"/>
    </source>
</evidence>
<reference evidence="2 3" key="1">
    <citation type="submission" date="2021-05" db="EMBL/GenBank/DDBJ databases">
        <title>Shewanella sp. JM162201.</title>
        <authorList>
            <person name="Xu S."/>
            <person name="Li A."/>
        </authorList>
    </citation>
    <scope>NUCLEOTIDE SEQUENCE [LARGE SCALE GENOMIC DNA]</scope>
    <source>
        <strain evidence="2 3">JM162201</strain>
    </source>
</reference>
<dbReference type="InterPro" id="IPR052568">
    <property type="entry name" value="PKS-FAS_Synthase"/>
</dbReference>
<dbReference type="EMBL" id="JAHEPS010000003">
    <property type="protein sequence ID" value="MBT1444737.1"/>
    <property type="molecule type" value="Genomic_DNA"/>
</dbReference>
<dbReference type="Gene3D" id="3.30.70.250">
    <property type="entry name" value="Malonyl-CoA ACP transacylase, ACP-binding"/>
    <property type="match status" value="1"/>
</dbReference>
<protein>
    <submittedName>
        <fullName evidence="2">PfaB family protein</fullName>
    </submittedName>
</protein>
<dbReference type="SMART" id="SM00827">
    <property type="entry name" value="PKS_AT"/>
    <property type="match status" value="1"/>
</dbReference>
<dbReference type="Gene3D" id="3.40.366.10">
    <property type="entry name" value="Malonyl-Coenzyme A Acyl Carrier Protein, domain 2"/>
    <property type="match status" value="1"/>
</dbReference>
<dbReference type="InterPro" id="IPR014043">
    <property type="entry name" value="Acyl_transferase_dom"/>
</dbReference>
<dbReference type="RefSeq" id="WP_214506940.1">
    <property type="nucleotide sequence ID" value="NZ_JAHEPS010000003.1"/>
</dbReference>
<proteinExistence type="predicted"/>
<dbReference type="PANTHER" id="PTHR43074">
    <property type="entry name" value="OMEGA-3 POLYUNSATURATED FATTY ACID SYNTHASE PFAB-RELATED"/>
    <property type="match status" value="1"/>
</dbReference>
<evidence type="ECO:0000259" key="1">
    <source>
        <dbReference type="SMART" id="SM00827"/>
    </source>
</evidence>
<dbReference type="InterPro" id="IPR014181">
    <property type="entry name" value="Omega3_polyunsat_FA_synth-like"/>
</dbReference>
<dbReference type="Gene3D" id="3.30.70.3290">
    <property type="match status" value="1"/>
</dbReference>